<dbReference type="Proteomes" id="UP000694843">
    <property type="component" value="Unplaced"/>
</dbReference>
<feature type="compositionally biased region" description="Polar residues" evidence="4">
    <location>
        <begin position="32"/>
        <end position="47"/>
    </location>
</feature>
<keyword evidence="5" id="KW-1185">Reference proteome</keyword>
<sequence>MSASPAARQAVSQGIPMSRRININHESELPNDLSSTPGGSLFSTTPGGTRVYYDRNFMLSMRNSPLARTPPTNLPSIPGVTVPDNRPAKPDSRKSRDSDEDAKRLSAIDATAAAPAKDEDEQFQIEL</sequence>
<dbReference type="InterPro" id="IPR008606">
    <property type="entry name" value="EIF4EBP"/>
</dbReference>
<feature type="region of interest" description="Disordered" evidence="4">
    <location>
        <begin position="63"/>
        <end position="127"/>
    </location>
</feature>
<evidence type="ECO:0000313" key="5">
    <source>
        <dbReference type="Proteomes" id="UP000694843"/>
    </source>
</evidence>
<name>A0A8B7PMF3_HYAAZ</name>
<reference evidence="6" key="1">
    <citation type="submission" date="2025-08" db="UniProtKB">
        <authorList>
            <consortium name="RefSeq"/>
        </authorList>
    </citation>
    <scope>IDENTIFICATION</scope>
    <source>
        <tissue evidence="6">Whole organism</tissue>
    </source>
</reference>
<dbReference type="KEGG" id="hazt:108682506"/>
<comment type="similarity">
    <text evidence="1">Belongs to the eIF4E-binding protein family.</text>
</comment>
<gene>
    <name evidence="6" type="primary">LOC108682506</name>
</gene>
<dbReference type="GeneID" id="108682506"/>
<dbReference type="OMA" id="ININHES"/>
<dbReference type="GO" id="GO:0045947">
    <property type="term" value="P:negative regulation of translational initiation"/>
    <property type="evidence" value="ECO:0007669"/>
    <property type="project" value="InterPro"/>
</dbReference>
<dbReference type="Pfam" id="PF05456">
    <property type="entry name" value="eIF_4EBP"/>
    <property type="match status" value="1"/>
</dbReference>
<keyword evidence="3" id="KW-0652">Protein synthesis inhibitor</keyword>
<dbReference type="OrthoDB" id="19729at2759"/>
<dbReference type="GO" id="GO:0005737">
    <property type="term" value="C:cytoplasm"/>
    <property type="evidence" value="ECO:0007669"/>
    <property type="project" value="TreeGrafter"/>
</dbReference>
<feature type="region of interest" description="Disordered" evidence="4">
    <location>
        <begin position="1"/>
        <end position="47"/>
    </location>
</feature>
<keyword evidence="2" id="KW-0810">Translation regulation</keyword>
<feature type="compositionally biased region" description="Acidic residues" evidence="4">
    <location>
        <begin position="118"/>
        <end position="127"/>
    </location>
</feature>
<dbReference type="AlphaFoldDB" id="A0A8B7PMF3"/>
<feature type="compositionally biased region" description="Basic and acidic residues" evidence="4">
    <location>
        <begin position="86"/>
        <end position="106"/>
    </location>
</feature>
<dbReference type="PANTHER" id="PTHR12669:SF12">
    <property type="entry name" value="EUKARYOTIC TRANSLATION INITIATION FACTOR 4E-BINDING PROTEIN"/>
    <property type="match status" value="1"/>
</dbReference>
<protein>
    <submittedName>
        <fullName evidence="6">Eukaryotic translation initiation factor 4E-binding protein 1-like</fullName>
    </submittedName>
</protein>
<evidence type="ECO:0000256" key="3">
    <source>
        <dbReference type="ARBA" id="ARBA00023193"/>
    </source>
</evidence>
<dbReference type="PANTHER" id="PTHR12669">
    <property type="entry name" value="EUKARYOTIC TRANSLATION INITIATION FACTOR 4E-BINDING PROTEIN"/>
    <property type="match status" value="1"/>
</dbReference>
<accession>A0A8B7PMF3</accession>
<evidence type="ECO:0000256" key="4">
    <source>
        <dbReference type="SAM" id="MobiDB-lite"/>
    </source>
</evidence>
<evidence type="ECO:0000313" key="6">
    <source>
        <dbReference type="RefSeq" id="XP_018027170.1"/>
    </source>
</evidence>
<dbReference type="RefSeq" id="XP_018027170.1">
    <property type="nucleotide sequence ID" value="XM_018171681.2"/>
</dbReference>
<evidence type="ECO:0000256" key="2">
    <source>
        <dbReference type="ARBA" id="ARBA00022845"/>
    </source>
</evidence>
<dbReference type="GO" id="GO:0008190">
    <property type="term" value="F:eukaryotic initiation factor 4E binding"/>
    <property type="evidence" value="ECO:0007669"/>
    <property type="project" value="InterPro"/>
</dbReference>
<evidence type="ECO:0000256" key="1">
    <source>
        <dbReference type="ARBA" id="ARBA00005480"/>
    </source>
</evidence>
<organism evidence="5 6">
    <name type="scientific">Hyalella azteca</name>
    <name type="common">Amphipod</name>
    <dbReference type="NCBI Taxonomy" id="294128"/>
    <lineage>
        <taxon>Eukaryota</taxon>
        <taxon>Metazoa</taxon>
        <taxon>Ecdysozoa</taxon>
        <taxon>Arthropoda</taxon>
        <taxon>Crustacea</taxon>
        <taxon>Multicrustacea</taxon>
        <taxon>Malacostraca</taxon>
        <taxon>Eumalacostraca</taxon>
        <taxon>Peracarida</taxon>
        <taxon>Amphipoda</taxon>
        <taxon>Senticaudata</taxon>
        <taxon>Talitrida</taxon>
        <taxon>Talitroidea</taxon>
        <taxon>Hyalellidae</taxon>
        <taxon>Hyalella</taxon>
    </lineage>
</organism>
<proteinExistence type="inferred from homology"/>
<dbReference type="CTD" id="33569"/>